<sequence length="144" mass="16702">MGLIPKGRERVTFQKLQSKPKAIRCKWNLESHRILPSLNLLTKMNIPLMSLLQQFVSKRVVQKGHVMQKGSSWDEEIHKKTPVRRTLIVQELDSEMSSTLSNKCNVKRKYFKKTQARTTRNSARRMSVSKSKVQKVNNNDKAIP</sequence>
<dbReference type="Proteomes" id="UP001630127">
    <property type="component" value="Unassembled WGS sequence"/>
</dbReference>
<feature type="region of interest" description="Disordered" evidence="1">
    <location>
        <begin position="116"/>
        <end position="144"/>
    </location>
</feature>
<keyword evidence="3" id="KW-1185">Reference proteome</keyword>
<evidence type="ECO:0000313" key="2">
    <source>
        <dbReference type="EMBL" id="KAL3531166.1"/>
    </source>
</evidence>
<dbReference type="EMBL" id="JBJUIK010000004">
    <property type="protein sequence ID" value="KAL3531166.1"/>
    <property type="molecule type" value="Genomic_DNA"/>
</dbReference>
<proteinExistence type="predicted"/>
<name>A0ABD3AJ25_9GENT</name>
<gene>
    <name evidence="2" type="ORF">ACH5RR_010488</name>
</gene>
<protein>
    <submittedName>
        <fullName evidence="2">Uncharacterized protein</fullName>
    </submittedName>
</protein>
<comment type="caution">
    <text evidence="2">The sequence shown here is derived from an EMBL/GenBank/DDBJ whole genome shotgun (WGS) entry which is preliminary data.</text>
</comment>
<dbReference type="AlphaFoldDB" id="A0ABD3AJ25"/>
<organism evidence="2 3">
    <name type="scientific">Cinchona calisaya</name>
    <dbReference type="NCBI Taxonomy" id="153742"/>
    <lineage>
        <taxon>Eukaryota</taxon>
        <taxon>Viridiplantae</taxon>
        <taxon>Streptophyta</taxon>
        <taxon>Embryophyta</taxon>
        <taxon>Tracheophyta</taxon>
        <taxon>Spermatophyta</taxon>
        <taxon>Magnoliopsida</taxon>
        <taxon>eudicotyledons</taxon>
        <taxon>Gunneridae</taxon>
        <taxon>Pentapetalae</taxon>
        <taxon>asterids</taxon>
        <taxon>lamiids</taxon>
        <taxon>Gentianales</taxon>
        <taxon>Rubiaceae</taxon>
        <taxon>Cinchonoideae</taxon>
        <taxon>Cinchoneae</taxon>
        <taxon>Cinchona</taxon>
    </lineage>
</organism>
<feature type="compositionally biased region" description="Polar residues" evidence="1">
    <location>
        <begin position="128"/>
        <end position="144"/>
    </location>
</feature>
<evidence type="ECO:0000313" key="3">
    <source>
        <dbReference type="Proteomes" id="UP001630127"/>
    </source>
</evidence>
<accession>A0ABD3AJ25</accession>
<reference evidence="2 3" key="1">
    <citation type="submission" date="2024-11" db="EMBL/GenBank/DDBJ databases">
        <title>A near-complete genome assembly of Cinchona calisaya.</title>
        <authorList>
            <person name="Lian D.C."/>
            <person name="Zhao X.W."/>
            <person name="Wei L."/>
        </authorList>
    </citation>
    <scope>NUCLEOTIDE SEQUENCE [LARGE SCALE GENOMIC DNA]</scope>
    <source>
        <tissue evidence="2">Nenye</tissue>
    </source>
</reference>
<evidence type="ECO:0000256" key="1">
    <source>
        <dbReference type="SAM" id="MobiDB-lite"/>
    </source>
</evidence>